<dbReference type="EMBL" id="JACHXK010000054">
    <property type="protein sequence ID" value="MBB3114810.1"/>
    <property type="molecule type" value="Genomic_DNA"/>
</dbReference>
<sequence>NLGADIFFTHWSPFDALEGNGLDQGWPEKLRLELLNLGVRAKHMEANLSKIETPNSIMDQVERELGRATILINNATYERSTNYRDLDSAILDKHYSVNVRGTVLLTTEFAKRFADNLSDDETGRVIFMVSGGPDPNNLAYISTKSALVGLVEPLSVALAPLKITVNGFNPGPTDSGWMNDEMRQYFINMFPMGRIGLPEDAAKGIGLLSSDSAQWITGQIIRSEGGYLGK</sequence>
<dbReference type="PRINTS" id="PR00081">
    <property type="entry name" value="GDHRDH"/>
</dbReference>
<dbReference type="PANTHER" id="PTHR48107">
    <property type="entry name" value="NADPH-DEPENDENT ALDEHYDE REDUCTASE-LIKE PROTEIN, CHLOROPLASTIC-RELATED"/>
    <property type="match status" value="1"/>
</dbReference>
<reference evidence="3 4" key="1">
    <citation type="submission" date="2020-08" db="EMBL/GenBank/DDBJ databases">
        <title>Genomic Encyclopedia of Type Strains, Phase III (KMG-III): the genomes of soil and plant-associated and newly described type strains.</title>
        <authorList>
            <person name="Whitman W."/>
        </authorList>
    </citation>
    <scope>NUCLEOTIDE SEQUENCE [LARGE SCALE GENOMIC DNA]</scope>
    <source>
        <strain evidence="3 4">CECT 5862</strain>
    </source>
</reference>
<keyword evidence="2 3" id="KW-0560">Oxidoreductase</keyword>
<dbReference type="InterPro" id="IPR002347">
    <property type="entry name" value="SDR_fam"/>
</dbReference>
<dbReference type="SUPFAM" id="SSF51735">
    <property type="entry name" value="NAD(P)-binding Rossmann-fold domains"/>
    <property type="match status" value="1"/>
</dbReference>
<dbReference type="Pfam" id="PF13561">
    <property type="entry name" value="adh_short_C2"/>
    <property type="match status" value="1"/>
</dbReference>
<comment type="caution">
    <text evidence="3">The sequence shown here is derived from an EMBL/GenBank/DDBJ whole genome shotgun (WGS) entry which is preliminary data.</text>
</comment>
<name>A0A7W5B5J7_9BACL</name>
<dbReference type="Gene3D" id="3.40.50.720">
    <property type="entry name" value="NAD(P)-binding Rossmann-like Domain"/>
    <property type="match status" value="1"/>
</dbReference>
<comment type="similarity">
    <text evidence="1">Belongs to the short-chain dehydrogenases/reductases (SDR) family.</text>
</comment>
<dbReference type="Proteomes" id="UP000570361">
    <property type="component" value="Unassembled WGS sequence"/>
</dbReference>
<dbReference type="InterPro" id="IPR036291">
    <property type="entry name" value="NAD(P)-bd_dom_sf"/>
</dbReference>
<protein>
    <submittedName>
        <fullName evidence="3">3-oxoacyl-[acyl-carrier protein] reductase</fullName>
        <ecNumber evidence="3">1.1.1.100</ecNumber>
    </submittedName>
</protein>
<dbReference type="EC" id="1.1.1.100" evidence="3"/>
<proteinExistence type="inferred from homology"/>
<dbReference type="PANTHER" id="PTHR48107:SF7">
    <property type="entry name" value="RE15974P"/>
    <property type="match status" value="1"/>
</dbReference>
<evidence type="ECO:0000256" key="2">
    <source>
        <dbReference type="ARBA" id="ARBA00023002"/>
    </source>
</evidence>
<gene>
    <name evidence="3" type="ORF">FHS18_006976</name>
</gene>
<dbReference type="AlphaFoldDB" id="A0A7W5B5J7"/>
<dbReference type="RefSeq" id="WP_183604814.1">
    <property type="nucleotide sequence ID" value="NZ_JACHXK010000054.1"/>
</dbReference>
<feature type="non-terminal residue" evidence="3">
    <location>
        <position position="1"/>
    </location>
</feature>
<evidence type="ECO:0000313" key="3">
    <source>
        <dbReference type="EMBL" id="MBB3114810.1"/>
    </source>
</evidence>
<dbReference type="GO" id="GO:0004316">
    <property type="term" value="F:3-oxoacyl-[acyl-carrier-protein] reductase (NADPH) activity"/>
    <property type="evidence" value="ECO:0007669"/>
    <property type="project" value="UniProtKB-EC"/>
</dbReference>
<evidence type="ECO:0000256" key="1">
    <source>
        <dbReference type="ARBA" id="ARBA00006484"/>
    </source>
</evidence>
<accession>A0A7W5B5J7</accession>
<organism evidence="3 4">
    <name type="scientific">Paenibacillus phyllosphaerae</name>
    <dbReference type="NCBI Taxonomy" id="274593"/>
    <lineage>
        <taxon>Bacteria</taxon>
        <taxon>Bacillati</taxon>
        <taxon>Bacillota</taxon>
        <taxon>Bacilli</taxon>
        <taxon>Bacillales</taxon>
        <taxon>Paenibacillaceae</taxon>
        <taxon>Paenibacillus</taxon>
    </lineage>
</organism>
<evidence type="ECO:0000313" key="4">
    <source>
        <dbReference type="Proteomes" id="UP000570361"/>
    </source>
</evidence>
<keyword evidence="4" id="KW-1185">Reference proteome</keyword>
<dbReference type="CDD" id="cd05233">
    <property type="entry name" value="SDR_c"/>
    <property type="match status" value="1"/>
</dbReference>